<dbReference type="GO" id="GO:0016787">
    <property type="term" value="F:hydrolase activity"/>
    <property type="evidence" value="ECO:0007669"/>
    <property type="project" value="UniProtKB-KW"/>
</dbReference>
<dbReference type="GeneID" id="53317465"/>
<dbReference type="InterPro" id="IPR011330">
    <property type="entry name" value="Glyco_hydro/deAcase_b/a-brl"/>
</dbReference>
<accession>A0A143DGZ5</accession>
<dbReference type="GO" id="GO:0019213">
    <property type="term" value="F:deacetylase activity"/>
    <property type="evidence" value="ECO:0007669"/>
    <property type="project" value="TreeGrafter"/>
</dbReference>
<dbReference type="PANTHER" id="PTHR31609">
    <property type="entry name" value="YDJC DEACETYLASE FAMILY MEMBER"/>
    <property type="match status" value="1"/>
</dbReference>
<dbReference type="EMBL" id="CP014525">
    <property type="protein sequence ID" value="AMW35438.1"/>
    <property type="molecule type" value="Genomic_DNA"/>
</dbReference>
<keyword evidence="5" id="KW-0119">Carbohydrate metabolism</keyword>
<dbReference type="OrthoDB" id="9774177at2"/>
<comment type="cofactor">
    <cofactor evidence="1">
        <name>Mg(2+)</name>
        <dbReference type="ChEBI" id="CHEBI:18420"/>
    </cofactor>
</comment>
<keyword evidence="4" id="KW-0460">Magnesium</keyword>
<reference evidence="6 7" key="1">
    <citation type="submission" date="2016-02" db="EMBL/GenBank/DDBJ databases">
        <title>Complete Genome of H5569, the type strain of the newly described species Haematospirillium jordaniae.</title>
        <authorList>
            <person name="Nicholson A.C."/>
            <person name="Humrighouse B.W."/>
            <person name="Loparov V."/>
            <person name="McQuiston J.R."/>
        </authorList>
    </citation>
    <scope>NUCLEOTIDE SEQUENCE [LARGE SCALE GENOMIC DNA]</scope>
    <source>
        <strain evidence="6 7">H5569</strain>
    </source>
</reference>
<sequence>MSETGHKAQEEHSIIICADDYSLSPGVCDAIENLIERGRVTATSAMTVMPEWPKRARTLKALTKDYPVEVGLHLTLTGPWRLTAFCGTVPESLHALSHRALTRRLESVPIRVEIRAQLDAFEDAWGQGPDYIDGHQHIHCLPVICDELLREVKSRYGTRPWIRNCAAPLHEWNRYNSSPAKEAYLSVIGRRMAAKARALGFRMNDSFRGLYPFTTRRSYESLFHKFLAKPAAIALLHCHPGWVDSSLCERDTLTWPREREFAWLASAACQERLEQTGIKPSCFPGAFATDTF</sequence>
<organism evidence="6 7">
    <name type="scientific">Haematospirillum jordaniae</name>
    <dbReference type="NCBI Taxonomy" id="1549855"/>
    <lineage>
        <taxon>Bacteria</taxon>
        <taxon>Pseudomonadati</taxon>
        <taxon>Pseudomonadota</taxon>
        <taxon>Alphaproteobacteria</taxon>
        <taxon>Rhodospirillales</taxon>
        <taxon>Novispirillaceae</taxon>
        <taxon>Haematospirillum</taxon>
    </lineage>
</organism>
<dbReference type="KEGG" id="hjo:AY555_09905"/>
<proteinExistence type="predicted"/>
<dbReference type="RefSeq" id="WP_066136249.1">
    <property type="nucleotide sequence ID" value="NZ_CP014525.1"/>
</dbReference>
<dbReference type="PANTHER" id="PTHR31609:SF1">
    <property type="entry name" value="CARBOHYDRATE DEACETYLASE"/>
    <property type="match status" value="1"/>
</dbReference>
<gene>
    <name evidence="6" type="ORF">AY555_09905</name>
</gene>
<dbReference type="STRING" id="1549855.AY555_09905"/>
<keyword evidence="7" id="KW-1185">Reference proteome</keyword>
<evidence type="ECO:0000256" key="2">
    <source>
        <dbReference type="ARBA" id="ARBA00022723"/>
    </source>
</evidence>
<dbReference type="InterPro" id="IPR006879">
    <property type="entry name" value="YdjC-like"/>
</dbReference>
<evidence type="ECO:0008006" key="8">
    <source>
        <dbReference type="Google" id="ProtNLM"/>
    </source>
</evidence>
<evidence type="ECO:0000256" key="3">
    <source>
        <dbReference type="ARBA" id="ARBA00022801"/>
    </source>
</evidence>
<dbReference type="SUPFAM" id="SSF88713">
    <property type="entry name" value="Glycoside hydrolase/deacetylase"/>
    <property type="match status" value="1"/>
</dbReference>
<name>A0A143DGZ5_9PROT</name>
<dbReference type="GO" id="GO:0005975">
    <property type="term" value="P:carbohydrate metabolic process"/>
    <property type="evidence" value="ECO:0007669"/>
    <property type="project" value="InterPro"/>
</dbReference>
<evidence type="ECO:0000313" key="6">
    <source>
        <dbReference type="EMBL" id="AMW35438.1"/>
    </source>
</evidence>
<dbReference type="CDD" id="cd10807">
    <property type="entry name" value="YdjC_like_3"/>
    <property type="match status" value="1"/>
</dbReference>
<dbReference type="GO" id="GO:0046872">
    <property type="term" value="F:metal ion binding"/>
    <property type="evidence" value="ECO:0007669"/>
    <property type="project" value="UniProtKB-KW"/>
</dbReference>
<dbReference type="Pfam" id="PF04794">
    <property type="entry name" value="YdjC"/>
    <property type="match status" value="1"/>
</dbReference>
<evidence type="ECO:0000313" key="7">
    <source>
        <dbReference type="Proteomes" id="UP000076066"/>
    </source>
</evidence>
<evidence type="ECO:0000256" key="5">
    <source>
        <dbReference type="ARBA" id="ARBA00023277"/>
    </source>
</evidence>
<dbReference type="AlphaFoldDB" id="A0A143DGZ5"/>
<protein>
    <recommendedName>
        <fullName evidence="8">ChbG/HpnK family deacetylase</fullName>
    </recommendedName>
</protein>
<keyword evidence="2" id="KW-0479">Metal-binding</keyword>
<dbReference type="Gene3D" id="3.20.20.370">
    <property type="entry name" value="Glycoside hydrolase/deacetylase"/>
    <property type="match status" value="1"/>
</dbReference>
<evidence type="ECO:0000256" key="4">
    <source>
        <dbReference type="ARBA" id="ARBA00022842"/>
    </source>
</evidence>
<dbReference type="Proteomes" id="UP000076066">
    <property type="component" value="Chromosome"/>
</dbReference>
<evidence type="ECO:0000256" key="1">
    <source>
        <dbReference type="ARBA" id="ARBA00001946"/>
    </source>
</evidence>
<keyword evidence="3" id="KW-0378">Hydrolase</keyword>